<dbReference type="RefSeq" id="WP_336436562.1">
    <property type="nucleotide sequence ID" value="NZ_JBAWKS010000002.1"/>
</dbReference>
<keyword evidence="1" id="KW-0812">Transmembrane</keyword>
<accession>A0ABU8EX94</accession>
<gene>
    <name evidence="2" type="ORF">WAE96_18150</name>
</gene>
<organism evidence="2 3">
    <name type="scientific">Pseudoalteromonas spongiae</name>
    <dbReference type="NCBI Taxonomy" id="298657"/>
    <lineage>
        <taxon>Bacteria</taxon>
        <taxon>Pseudomonadati</taxon>
        <taxon>Pseudomonadota</taxon>
        <taxon>Gammaproteobacteria</taxon>
        <taxon>Alteromonadales</taxon>
        <taxon>Pseudoalteromonadaceae</taxon>
        <taxon>Pseudoalteromonas</taxon>
    </lineage>
</organism>
<reference evidence="2 3" key="1">
    <citation type="submission" date="2023-12" db="EMBL/GenBank/DDBJ databases">
        <title>Friends and Foes: Symbiotic and Algicidal bacterial influence on Karenia brevis blooms.</title>
        <authorList>
            <person name="Fei C."/>
            <person name="Mohamed A.R."/>
            <person name="Booker A."/>
            <person name="Arshad M."/>
            <person name="Klass S."/>
            <person name="Ahn S."/>
            <person name="Gilbert P.M."/>
            <person name="Heil C.A."/>
            <person name="Martinez J.M."/>
            <person name="Amin S.A."/>
        </authorList>
    </citation>
    <scope>NUCLEOTIDE SEQUENCE [LARGE SCALE GENOMIC DNA]</scope>
    <source>
        <strain evidence="2 3">CE15</strain>
    </source>
</reference>
<dbReference type="EMBL" id="JBAWKS010000002">
    <property type="protein sequence ID" value="MEI4551604.1"/>
    <property type="molecule type" value="Genomic_DNA"/>
</dbReference>
<evidence type="ECO:0000313" key="3">
    <source>
        <dbReference type="Proteomes" id="UP001382455"/>
    </source>
</evidence>
<sequence>MLTAFEFIDVEQLHKKNSALLSFHLSRASSDHILNRIGMGGPSWYLFARAPEFIIASSKQHTLLAPIATTLVALLMSACAIFAFSAMGIIRRVPFLKSALVVIAIICILRGLLGFTIVIKATQIDLWQLVASSVWLYVGCCFAIGFVSLHRFQSSTHQSV</sequence>
<feature type="transmembrane region" description="Helical" evidence="1">
    <location>
        <begin position="63"/>
        <end position="87"/>
    </location>
</feature>
<comment type="caution">
    <text evidence="2">The sequence shown here is derived from an EMBL/GenBank/DDBJ whole genome shotgun (WGS) entry which is preliminary data.</text>
</comment>
<keyword evidence="1" id="KW-1133">Transmembrane helix</keyword>
<name>A0ABU8EX94_9GAMM</name>
<protein>
    <submittedName>
        <fullName evidence="2">Uncharacterized protein</fullName>
    </submittedName>
</protein>
<keyword evidence="1" id="KW-0472">Membrane</keyword>
<keyword evidence="3" id="KW-1185">Reference proteome</keyword>
<dbReference type="Proteomes" id="UP001382455">
    <property type="component" value="Unassembled WGS sequence"/>
</dbReference>
<evidence type="ECO:0000313" key="2">
    <source>
        <dbReference type="EMBL" id="MEI4551604.1"/>
    </source>
</evidence>
<feature type="transmembrane region" description="Helical" evidence="1">
    <location>
        <begin position="126"/>
        <end position="149"/>
    </location>
</feature>
<feature type="transmembrane region" description="Helical" evidence="1">
    <location>
        <begin position="99"/>
        <end position="120"/>
    </location>
</feature>
<evidence type="ECO:0000256" key="1">
    <source>
        <dbReference type="SAM" id="Phobius"/>
    </source>
</evidence>
<proteinExistence type="predicted"/>